<dbReference type="RefSeq" id="WP_147905224.1">
    <property type="nucleotide sequence ID" value="NZ_BAAAGC010000010.1"/>
</dbReference>
<evidence type="ECO:0000256" key="2">
    <source>
        <dbReference type="ARBA" id="ARBA00010790"/>
    </source>
</evidence>
<evidence type="ECO:0000313" key="6">
    <source>
        <dbReference type="EMBL" id="TXK78301.1"/>
    </source>
</evidence>
<keyword evidence="3" id="KW-0285">Flavoprotein</keyword>
<evidence type="ECO:0000313" key="7">
    <source>
        <dbReference type="Proteomes" id="UP000321814"/>
    </source>
</evidence>
<dbReference type="EMBL" id="VRLR01000013">
    <property type="protein sequence ID" value="TXK78301.1"/>
    <property type="molecule type" value="Genomic_DNA"/>
</dbReference>
<keyword evidence="7" id="KW-1185">Reference proteome</keyword>
<evidence type="ECO:0000256" key="4">
    <source>
        <dbReference type="ARBA" id="ARBA00022827"/>
    </source>
</evidence>
<dbReference type="PANTHER" id="PTHR47470">
    <property type="entry name" value="CHOLESTEROL OXIDASE"/>
    <property type="match status" value="1"/>
</dbReference>
<accession>A0A5C8LLT6</accession>
<dbReference type="OrthoDB" id="9787779at2"/>
<dbReference type="InterPro" id="IPR052542">
    <property type="entry name" value="Cholesterol_Oxidase"/>
</dbReference>
<organism evidence="6 7">
    <name type="scientific">Rheinheimera tangshanensis</name>
    <dbReference type="NCBI Taxonomy" id="400153"/>
    <lineage>
        <taxon>Bacteria</taxon>
        <taxon>Pseudomonadati</taxon>
        <taxon>Pseudomonadota</taxon>
        <taxon>Gammaproteobacteria</taxon>
        <taxon>Chromatiales</taxon>
        <taxon>Chromatiaceae</taxon>
        <taxon>Rheinheimera</taxon>
    </lineage>
</organism>
<reference evidence="6 7" key="1">
    <citation type="submission" date="2019-08" db="EMBL/GenBank/DDBJ databases">
        <title>Draft genome analysis of Rheinheimera tangshanensis isolated from the roots of fresh rice plants (Oryza sativa).</title>
        <authorList>
            <person name="Yu Q."/>
            <person name="Qi Y."/>
            <person name="Zhang H."/>
            <person name="Pu J."/>
        </authorList>
    </citation>
    <scope>NUCLEOTIDE SEQUENCE [LARGE SCALE GENOMIC DNA]</scope>
    <source>
        <strain evidence="6 7">JA3-B52</strain>
    </source>
</reference>
<protein>
    <submittedName>
        <fullName evidence="6">Alpha/beta hydrolase</fullName>
    </submittedName>
</protein>
<dbReference type="GO" id="GO:0016491">
    <property type="term" value="F:oxidoreductase activity"/>
    <property type="evidence" value="ECO:0007669"/>
    <property type="project" value="UniProtKB-KW"/>
</dbReference>
<evidence type="ECO:0000256" key="5">
    <source>
        <dbReference type="ARBA" id="ARBA00023002"/>
    </source>
</evidence>
<dbReference type="PANTHER" id="PTHR47470:SF1">
    <property type="entry name" value="FAD-DEPENDENT OXIDOREDUCTASE 2 FAD BINDING DOMAIN-CONTAINING PROTEIN"/>
    <property type="match status" value="1"/>
</dbReference>
<keyword evidence="4" id="KW-0274">FAD</keyword>
<dbReference type="SUPFAM" id="SSF53474">
    <property type="entry name" value="alpha/beta-Hydrolases"/>
    <property type="match status" value="1"/>
</dbReference>
<proteinExistence type="inferred from homology"/>
<dbReference type="Gene3D" id="3.40.50.1820">
    <property type="entry name" value="alpha/beta hydrolase"/>
    <property type="match status" value="1"/>
</dbReference>
<comment type="similarity">
    <text evidence="2">Belongs to the GMC oxidoreductase family.</text>
</comment>
<comment type="cofactor">
    <cofactor evidence="1">
        <name>FAD</name>
        <dbReference type="ChEBI" id="CHEBI:57692"/>
    </cofactor>
</comment>
<comment type="caution">
    <text evidence="6">The sequence shown here is derived from an EMBL/GenBank/DDBJ whole genome shotgun (WGS) entry which is preliminary data.</text>
</comment>
<dbReference type="Proteomes" id="UP000321814">
    <property type="component" value="Unassembled WGS sequence"/>
</dbReference>
<evidence type="ECO:0000256" key="3">
    <source>
        <dbReference type="ARBA" id="ARBA00022630"/>
    </source>
</evidence>
<dbReference type="AlphaFoldDB" id="A0A5C8LLT6"/>
<keyword evidence="5" id="KW-0560">Oxidoreductase</keyword>
<gene>
    <name evidence="6" type="ORF">FU839_16355</name>
</gene>
<dbReference type="InterPro" id="IPR029058">
    <property type="entry name" value="AB_hydrolase_fold"/>
</dbReference>
<name>A0A5C8LLT6_9GAMM</name>
<evidence type="ECO:0000256" key="1">
    <source>
        <dbReference type="ARBA" id="ARBA00001974"/>
    </source>
</evidence>
<sequence>MSSHTAPAYTERTVPFVTDDGVELNLIHIRGDKTPDKGPVILVHGAGVRANIYRAPVETSIVDVLIREGYDVWLENWRGSIVFAPNLWTLDQVALYDHPKAVQTILAETGESRLKAIIHCQGSTSFMMSAIAGLVPEVTTIISNAVSLHPVVPDWSKFKLQYMVPLVRQMTQYLNPHWGVEAPGVVAKLISLLVNLTHHECNNAVCKQVSFTYGSGFPALWRHENLNEQTHEWLKEEFGAVPLRFFQQITRCVQRGHLVSFEDFPVLPKDYAAQEPLTEARFAFFSGEKNLCFLPQSQIQSFNYFNALRPDYHSLHLLPEYGHLDVFMGKNAAVDTFPLIIAELNKS</sequence>
<dbReference type="GO" id="GO:0016787">
    <property type="term" value="F:hydrolase activity"/>
    <property type="evidence" value="ECO:0007669"/>
    <property type="project" value="UniProtKB-KW"/>
</dbReference>
<keyword evidence="6" id="KW-0378">Hydrolase</keyword>